<sequence length="68" mass="7402">MERLFSTVGNALWAKNFSLDKVNSEELSPNSTSSTRAQALLASLDTPMAGWVRLQCVGQVFMPVAKLS</sequence>
<organism evidence="1 2">
    <name type="scientific">Portunus trituberculatus</name>
    <name type="common">Swimming crab</name>
    <name type="synonym">Neptunus trituberculatus</name>
    <dbReference type="NCBI Taxonomy" id="210409"/>
    <lineage>
        <taxon>Eukaryota</taxon>
        <taxon>Metazoa</taxon>
        <taxon>Ecdysozoa</taxon>
        <taxon>Arthropoda</taxon>
        <taxon>Crustacea</taxon>
        <taxon>Multicrustacea</taxon>
        <taxon>Malacostraca</taxon>
        <taxon>Eumalacostraca</taxon>
        <taxon>Eucarida</taxon>
        <taxon>Decapoda</taxon>
        <taxon>Pleocyemata</taxon>
        <taxon>Brachyura</taxon>
        <taxon>Eubrachyura</taxon>
        <taxon>Portunoidea</taxon>
        <taxon>Portunidae</taxon>
        <taxon>Portuninae</taxon>
        <taxon>Portunus</taxon>
    </lineage>
</organism>
<gene>
    <name evidence="1" type="ORF">E2C01_024828</name>
</gene>
<protein>
    <submittedName>
        <fullName evidence="1">Uncharacterized protein</fullName>
    </submittedName>
</protein>
<dbReference type="AlphaFoldDB" id="A0A5B7EDV2"/>
<accession>A0A5B7EDV2</accession>
<dbReference type="EMBL" id="VSRR010002455">
    <property type="protein sequence ID" value="MPC31535.1"/>
    <property type="molecule type" value="Genomic_DNA"/>
</dbReference>
<keyword evidence="2" id="KW-1185">Reference proteome</keyword>
<dbReference type="Proteomes" id="UP000324222">
    <property type="component" value="Unassembled WGS sequence"/>
</dbReference>
<reference evidence="1 2" key="1">
    <citation type="submission" date="2019-05" db="EMBL/GenBank/DDBJ databases">
        <title>Another draft genome of Portunus trituberculatus and its Hox gene families provides insights of decapod evolution.</title>
        <authorList>
            <person name="Jeong J.-H."/>
            <person name="Song I."/>
            <person name="Kim S."/>
            <person name="Choi T."/>
            <person name="Kim D."/>
            <person name="Ryu S."/>
            <person name="Kim W."/>
        </authorList>
    </citation>
    <scope>NUCLEOTIDE SEQUENCE [LARGE SCALE GENOMIC DNA]</scope>
    <source>
        <tissue evidence="1">Muscle</tissue>
    </source>
</reference>
<proteinExistence type="predicted"/>
<evidence type="ECO:0000313" key="1">
    <source>
        <dbReference type="EMBL" id="MPC31535.1"/>
    </source>
</evidence>
<comment type="caution">
    <text evidence="1">The sequence shown here is derived from an EMBL/GenBank/DDBJ whole genome shotgun (WGS) entry which is preliminary data.</text>
</comment>
<name>A0A5B7EDV2_PORTR</name>
<evidence type="ECO:0000313" key="2">
    <source>
        <dbReference type="Proteomes" id="UP000324222"/>
    </source>
</evidence>